<organism evidence="2 3">
    <name type="scientific">Parasponia andersonii</name>
    <name type="common">Sponia andersonii</name>
    <dbReference type="NCBI Taxonomy" id="3476"/>
    <lineage>
        <taxon>Eukaryota</taxon>
        <taxon>Viridiplantae</taxon>
        <taxon>Streptophyta</taxon>
        <taxon>Embryophyta</taxon>
        <taxon>Tracheophyta</taxon>
        <taxon>Spermatophyta</taxon>
        <taxon>Magnoliopsida</taxon>
        <taxon>eudicotyledons</taxon>
        <taxon>Gunneridae</taxon>
        <taxon>Pentapetalae</taxon>
        <taxon>rosids</taxon>
        <taxon>fabids</taxon>
        <taxon>Rosales</taxon>
        <taxon>Cannabaceae</taxon>
        <taxon>Parasponia</taxon>
    </lineage>
</organism>
<feature type="domain" description="DUF7812" evidence="1">
    <location>
        <begin position="135"/>
        <end position="623"/>
    </location>
</feature>
<proteinExistence type="predicted"/>
<comment type="caution">
    <text evidence="2">The sequence shown here is derived from an EMBL/GenBank/DDBJ whole genome shotgun (WGS) entry which is preliminary data.</text>
</comment>
<accession>A0A2P5ANM5</accession>
<evidence type="ECO:0000259" key="1">
    <source>
        <dbReference type="Pfam" id="PF25104"/>
    </source>
</evidence>
<dbReference type="AlphaFoldDB" id="A0A2P5ANM5"/>
<reference evidence="3" key="1">
    <citation type="submission" date="2016-06" db="EMBL/GenBank/DDBJ databases">
        <title>Parallel loss of symbiosis genes in relatives of nitrogen-fixing non-legume Parasponia.</title>
        <authorList>
            <person name="Van Velzen R."/>
            <person name="Holmer R."/>
            <person name="Bu F."/>
            <person name="Rutten L."/>
            <person name="Van Zeijl A."/>
            <person name="Liu W."/>
            <person name="Santuari L."/>
            <person name="Cao Q."/>
            <person name="Sharma T."/>
            <person name="Shen D."/>
            <person name="Roswanjaya Y."/>
            <person name="Wardhani T."/>
            <person name="Kalhor M.S."/>
            <person name="Jansen J."/>
            <person name="Van den Hoogen J."/>
            <person name="Gungor B."/>
            <person name="Hartog M."/>
            <person name="Hontelez J."/>
            <person name="Verver J."/>
            <person name="Yang W.-C."/>
            <person name="Schijlen E."/>
            <person name="Repin R."/>
            <person name="Schilthuizen M."/>
            <person name="Schranz E."/>
            <person name="Heidstra R."/>
            <person name="Miyata K."/>
            <person name="Fedorova E."/>
            <person name="Kohlen W."/>
            <person name="Bisseling T."/>
            <person name="Smit S."/>
            <person name="Geurts R."/>
        </authorList>
    </citation>
    <scope>NUCLEOTIDE SEQUENCE [LARGE SCALE GENOMIC DNA]</scope>
    <source>
        <strain evidence="3">cv. WU1-14</strain>
    </source>
</reference>
<dbReference type="OrthoDB" id="1882119at2759"/>
<gene>
    <name evidence="2" type="ORF">PanWU01x14_315530</name>
</gene>
<name>A0A2P5ANM5_PARAD</name>
<dbReference type="InterPro" id="IPR056714">
    <property type="entry name" value="DUF7812"/>
</dbReference>
<evidence type="ECO:0000313" key="2">
    <source>
        <dbReference type="EMBL" id="PON38051.1"/>
    </source>
</evidence>
<sequence>MVSKRRKKLYDPTAEVSSSHAQSLQTLISSVQASEGLKSPFLKNLYSLLVHLSSNESIRSSNTEDSLNCLDCGFNRFGFKLRAKDRRSVAEILFQELDSRFRVFFSVLRDVSANRADQGTILGWDMWDSVDELTLLLRCCLVILTLVDPEVLFEKTQFLLLVLRKLISLVISRGNERNSSTFHKFVSRECSYRDASCANSVSEDFVASLSILEPSHPCRPTLLAVIEVFADELLLHRLLKEYFMRVDSASGTSRVFFRSHFANGYSGSVVEVISVHFILSFSNEQAFENFSTRLTCRCGIDIRVPELSLTAAVSLLNPIVLSTPKIFQVHLILLVSETIGIDTSSENVKPNLKHMNNYLTAFEKSVTLYAGYLSTLLKDSHPVGRKGSYANPLLFGRSFQPSFECHMQEATRTKIYDIGVKSDSLWNSQLCNMFYNEKPVLLAESIAYINESQQVFDESCKDDVLSISSSIILGAFSDGLGGDTLLYKRGQTSPQDIYLLAAVIKLMSSSMTMVIWCLRHDAVLGCLNTLEDASSCTEYDFIVDIIGCFQHFNVSLPNQKKLFDTMKTHMIRHKTTKWILLHFQGLLSLSFASGIDFLVKNCVSMIVTLMNLYVFEDGSLDALRMLLIPGAKSISSKASPHGNEALGNQKLSKKIASKIQKIKTVYLSCTESPSYFPSRSEDEIAETSQTASLLRCRTESTGYGEEETEESRNGKVFLKCVVTNPRGSETRYCDDLADFVECKRGKDYSSWLKDRERYRRWKSQKMAVLRWQNRRSTWKGRR</sequence>
<dbReference type="PANTHER" id="PTHR36786">
    <property type="entry name" value="2-ISOPROPYLMALATE SYNTHASE"/>
    <property type="match status" value="1"/>
</dbReference>
<dbReference type="STRING" id="3476.A0A2P5ANM5"/>
<evidence type="ECO:0000313" key="3">
    <source>
        <dbReference type="Proteomes" id="UP000237105"/>
    </source>
</evidence>
<dbReference type="Pfam" id="PF25104">
    <property type="entry name" value="DUF7812"/>
    <property type="match status" value="1"/>
</dbReference>
<dbReference type="PANTHER" id="PTHR36786:SF1">
    <property type="entry name" value="2-ISOPROPYLMALATE SYNTHASE"/>
    <property type="match status" value="1"/>
</dbReference>
<dbReference type="Proteomes" id="UP000237105">
    <property type="component" value="Unassembled WGS sequence"/>
</dbReference>
<keyword evidence="3" id="KW-1185">Reference proteome</keyword>
<protein>
    <submittedName>
        <fullName evidence="2">2-isopropylmalate synthase</fullName>
    </submittedName>
</protein>
<dbReference type="EMBL" id="JXTB01000507">
    <property type="protein sequence ID" value="PON38051.1"/>
    <property type="molecule type" value="Genomic_DNA"/>
</dbReference>